<dbReference type="PANTHER" id="PTHR37423:SF2">
    <property type="entry name" value="MEMBRANE-BOUND LYTIC MUREIN TRANSGLYCOSYLASE C"/>
    <property type="match status" value="1"/>
</dbReference>
<dbReference type="Proteomes" id="UP000235507">
    <property type="component" value="Unassembled WGS sequence"/>
</dbReference>
<dbReference type="PANTHER" id="PTHR37423">
    <property type="entry name" value="SOLUBLE LYTIC MUREIN TRANSGLYCOSYLASE-RELATED"/>
    <property type="match status" value="1"/>
</dbReference>
<comment type="caution">
    <text evidence="5">The sequence shown here is derived from an EMBL/GenBank/DDBJ whole genome shotgun (WGS) entry which is preliminary data.</text>
</comment>
<gene>
    <name evidence="5" type="ORF">C1D09_010145</name>
</gene>
<dbReference type="InterPro" id="IPR023346">
    <property type="entry name" value="Lysozyme-like_dom_sf"/>
</dbReference>
<dbReference type="AlphaFoldDB" id="A0A8T9AU35"/>
<evidence type="ECO:0000256" key="3">
    <source>
        <dbReference type="SAM" id="SignalP"/>
    </source>
</evidence>
<evidence type="ECO:0000313" key="5">
    <source>
        <dbReference type="EMBL" id="TSE12260.1"/>
    </source>
</evidence>
<dbReference type="Gene3D" id="1.10.530.10">
    <property type="match status" value="1"/>
</dbReference>
<dbReference type="CDD" id="cd00254">
    <property type="entry name" value="LT-like"/>
    <property type="match status" value="1"/>
</dbReference>
<organism evidence="5 6">
    <name type="scientific">Mesorhizobium intechi</name>
    <dbReference type="NCBI Taxonomy" id="537601"/>
    <lineage>
        <taxon>Bacteria</taxon>
        <taxon>Pseudomonadati</taxon>
        <taxon>Pseudomonadota</taxon>
        <taxon>Alphaproteobacteria</taxon>
        <taxon>Hyphomicrobiales</taxon>
        <taxon>Phyllobacteriaceae</taxon>
        <taxon>Mesorhizobium</taxon>
    </lineage>
</organism>
<evidence type="ECO:0000313" key="6">
    <source>
        <dbReference type="Proteomes" id="UP000235507"/>
    </source>
</evidence>
<evidence type="ECO:0000256" key="1">
    <source>
        <dbReference type="ARBA" id="ARBA00007734"/>
    </source>
</evidence>
<name>A0A8T9AU35_9HYPH</name>
<evidence type="ECO:0000256" key="2">
    <source>
        <dbReference type="ARBA" id="ARBA00009387"/>
    </source>
</evidence>
<comment type="similarity">
    <text evidence="2">Belongs to the virb1 family.</text>
</comment>
<dbReference type="Pfam" id="PF01464">
    <property type="entry name" value="SLT"/>
    <property type="match status" value="1"/>
</dbReference>
<accession>A0A8T9AU35</accession>
<reference evidence="5" key="1">
    <citation type="submission" date="2019-07" db="EMBL/GenBank/DDBJ databases">
        <title>Mesorhizobum intechiensis sp. nov. isolated from nodules of Lotus tenuis growing in lowlands of the Flooding Pampa, Argentina.</title>
        <authorList>
            <person name="Estrella M.J."/>
            <person name="Torres Tejerizo G.A."/>
            <person name="Cumpa Velazquez L.M."/>
            <person name="Fontana F."/>
            <person name="Hansen L."/>
            <person name="Pistorio M."/>
            <person name="Sannazzaro A.I."/>
        </authorList>
    </citation>
    <scope>NUCLEOTIDE SEQUENCE</scope>
    <source>
        <strain evidence="5">BD68</strain>
    </source>
</reference>
<dbReference type="SUPFAM" id="SSF53955">
    <property type="entry name" value="Lysozyme-like"/>
    <property type="match status" value="1"/>
</dbReference>
<keyword evidence="6" id="KW-1185">Reference proteome</keyword>
<feature type="signal peptide" evidence="3">
    <location>
        <begin position="1"/>
        <end position="16"/>
    </location>
</feature>
<comment type="similarity">
    <text evidence="1">Belongs to the transglycosylase Slt family.</text>
</comment>
<feature type="chain" id="PRO_5035834114" evidence="3">
    <location>
        <begin position="17"/>
        <end position="268"/>
    </location>
</feature>
<feature type="domain" description="Transglycosylase SLT" evidence="4">
    <location>
        <begin position="42"/>
        <end position="146"/>
    </location>
</feature>
<dbReference type="EMBL" id="PNOT02000109">
    <property type="protein sequence ID" value="TSE12260.1"/>
    <property type="molecule type" value="Genomic_DNA"/>
</dbReference>
<dbReference type="OrthoDB" id="9801695at2"/>
<proteinExistence type="inferred from homology"/>
<evidence type="ECO:0000259" key="4">
    <source>
        <dbReference type="Pfam" id="PF01464"/>
    </source>
</evidence>
<sequence length="268" mass="29052">MLSACALLLLGSAVDAAEVTSPPVLKSCAGRAVGTRGEWSRYIFEAAKRFDLPKCLIRAVMHVESVGNVHAVSPRGAIGLMQIMPATWGELRIKHGLGTDPFNPRDNILAGAAYLRQMLDRFGTKGFLAAYNAGPQRYEEHISKSRPLPRETIDYVAKLTRLISGAVEIPPDSRGSGSRSRADRSQLFGRGTVAMNDTMAWRNGGADLIDQTVFTEIRSAALPSQIDTAVNDLTALEPPPDTEPEDARTALRPATNSLFIPRALSELR</sequence>
<protein>
    <submittedName>
        <fullName evidence="5">Lytic transglycosylase domain-containing protein</fullName>
    </submittedName>
</protein>
<keyword evidence="3" id="KW-0732">Signal</keyword>
<dbReference type="InterPro" id="IPR008258">
    <property type="entry name" value="Transglycosylase_SLT_dom_1"/>
</dbReference>